<dbReference type="KEGG" id="pht:BLM14_20105"/>
<comment type="caution">
    <text evidence="1">The sequence shown here is derived from an EMBL/GenBank/DDBJ whole genome shotgun (WGS) entry which is preliminary data.</text>
</comment>
<evidence type="ECO:0000313" key="1">
    <source>
        <dbReference type="EMBL" id="PIO44451.1"/>
    </source>
</evidence>
<proteinExistence type="predicted"/>
<accession>A0A2N9VY83</accession>
<keyword evidence="2" id="KW-1185">Reference proteome</keyword>
<evidence type="ECO:0000313" key="2">
    <source>
        <dbReference type="Proteomes" id="UP000232163"/>
    </source>
</evidence>
<protein>
    <submittedName>
        <fullName evidence="1">Uncharacterized protein</fullName>
    </submittedName>
</protein>
<gene>
    <name evidence="1" type="ORF">B5P45_12895</name>
</gene>
<name>A0A2N9VY83_9HYPH</name>
<dbReference type="EMBL" id="MZMT01000031">
    <property type="protein sequence ID" value="PIO44451.1"/>
    <property type="molecule type" value="Genomic_DNA"/>
</dbReference>
<reference evidence="2" key="1">
    <citation type="journal article" date="2017" name="Int J Environ Stud">
        <title>Does the Miocene-Pliocene relict legume Oxytropis triphylla form nitrogen-fixing nodules with a combination of bacterial strains?</title>
        <authorList>
            <person name="Safronova V."/>
            <person name="Belimov A."/>
            <person name="Sazanova A."/>
            <person name="Kuznetsova I."/>
            <person name="Popova J."/>
            <person name="Andronov E."/>
            <person name="Verkhozina A."/>
            <person name="Tikhonovich I."/>
        </authorList>
    </citation>
    <scope>NUCLEOTIDE SEQUENCE [LARGE SCALE GENOMIC DNA]</scope>
    <source>
        <strain evidence="2">Tri-38</strain>
    </source>
</reference>
<sequence length="74" mass="8148">MAADGATVGDMIDRGHSLWAHCYSRDCHHSSQIDLTELARRLGRDHAAMREDLVPKFRCSACGSKDVGITSTPY</sequence>
<dbReference type="AlphaFoldDB" id="A0A2N9VY83"/>
<dbReference type="Proteomes" id="UP000232163">
    <property type="component" value="Unassembled WGS sequence"/>
</dbReference>
<organism evidence="1 2">
    <name type="scientific">Phyllobacterium zundukense</name>
    <dbReference type="NCBI Taxonomy" id="1867719"/>
    <lineage>
        <taxon>Bacteria</taxon>
        <taxon>Pseudomonadati</taxon>
        <taxon>Pseudomonadota</taxon>
        <taxon>Alphaproteobacteria</taxon>
        <taxon>Hyphomicrobiales</taxon>
        <taxon>Phyllobacteriaceae</taxon>
        <taxon>Phyllobacterium</taxon>
    </lineage>
</organism>